<gene>
    <name evidence="1" type="ORF">Cni_G11169</name>
</gene>
<name>A0AAQ3K7K2_9LILI</name>
<organism evidence="1 2">
    <name type="scientific">Canna indica</name>
    <name type="common">Indian-shot</name>
    <dbReference type="NCBI Taxonomy" id="4628"/>
    <lineage>
        <taxon>Eukaryota</taxon>
        <taxon>Viridiplantae</taxon>
        <taxon>Streptophyta</taxon>
        <taxon>Embryophyta</taxon>
        <taxon>Tracheophyta</taxon>
        <taxon>Spermatophyta</taxon>
        <taxon>Magnoliopsida</taxon>
        <taxon>Liliopsida</taxon>
        <taxon>Zingiberales</taxon>
        <taxon>Cannaceae</taxon>
        <taxon>Canna</taxon>
    </lineage>
</organism>
<dbReference type="Proteomes" id="UP001327560">
    <property type="component" value="Chromosome 3"/>
</dbReference>
<reference evidence="1 2" key="1">
    <citation type="submission" date="2023-10" db="EMBL/GenBank/DDBJ databases">
        <title>Chromosome-scale genome assembly provides insights into flower coloration mechanisms of Canna indica.</title>
        <authorList>
            <person name="Li C."/>
        </authorList>
    </citation>
    <scope>NUCLEOTIDE SEQUENCE [LARGE SCALE GENOMIC DNA]</scope>
    <source>
        <tissue evidence="1">Flower</tissue>
    </source>
</reference>
<keyword evidence="2" id="KW-1185">Reference proteome</keyword>
<evidence type="ECO:0000313" key="1">
    <source>
        <dbReference type="EMBL" id="WOL02450.1"/>
    </source>
</evidence>
<protein>
    <submittedName>
        <fullName evidence="1">Uncharacterized protein</fullName>
    </submittedName>
</protein>
<accession>A0AAQ3K7K2</accession>
<sequence length="74" mass="7968">MQVGGEGIGRWPVGGCANREALGCRTAVRGDAGAVLLRSVGSSYYIAKVETSIYIFVKSYDAKKFHCHSKEDTV</sequence>
<proteinExistence type="predicted"/>
<dbReference type="AlphaFoldDB" id="A0AAQ3K7K2"/>
<dbReference type="EMBL" id="CP136892">
    <property type="protein sequence ID" value="WOL02450.1"/>
    <property type="molecule type" value="Genomic_DNA"/>
</dbReference>
<evidence type="ECO:0000313" key="2">
    <source>
        <dbReference type="Proteomes" id="UP001327560"/>
    </source>
</evidence>